<dbReference type="Gene3D" id="1.20.58.220">
    <property type="entry name" value="Phosphate transport system protein phou homolog 2, domain 2"/>
    <property type="match status" value="1"/>
</dbReference>
<dbReference type="PANTHER" id="PTHR42930">
    <property type="entry name" value="PHOSPHATE-SPECIFIC TRANSPORT SYSTEM ACCESSORY PROTEIN PHOU"/>
    <property type="match status" value="1"/>
</dbReference>
<evidence type="ECO:0000256" key="5">
    <source>
        <dbReference type="ARBA" id="ARBA00022490"/>
    </source>
</evidence>
<keyword evidence="10" id="KW-1185">Reference proteome</keyword>
<evidence type="ECO:0000259" key="8">
    <source>
        <dbReference type="Pfam" id="PF01895"/>
    </source>
</evidence>
<dbReference type="RefSeq" id="WP_036830944.1">
    <property type="nucleotide sequence ID" value="NZ_AVPG01000001.1"/>
</dbReference>
<dbReference type="FunFam" id="1.20.58.220:FF:000004">
    <property type="entry name" value="Phosphate-specific transport system accessory protein PhoU"/>
    <property type="match status" value="1"/>
</dbReference>
<evidence type="ECO:0000256" key="1">
    <source>
        <dbReference type="ARBA" id="ARBA00004496"/>
    </source>
</evidence>
<dbReference type="Pfam" id="PF01895">
    <property type="entry name" value="PhoU"/>
    <property type="match status" value="2"/>
</dbReference>
<dbReference type="InterPro" id="IPR026022">
    <property type="entry name" value="PhoU_dom"/>
</dbReference>
<organism evidence="9 10">
    <name type="scientific">Pontibacillus litoralis JSM 072002</name>
    <dbReference type="NCBI Taxonomy" id="1385512"/>
    <lineage>
        <taxon>Bacteria</taxon>
        <taxon>Bacillati</taxon>
        <taxon>Bacillota</taxon>
        <taxon>Bacilli</taxon>
        <taxon>Bacillales</taxon>
        <taxon>Bacillaceae</taxon>
        <taxon>Pontibacillus</taxon>
    </lineage>
</organism>
<dbReference type="GO" id="GO:0005737">
    <property type="term" value="C:cytoplasm"/>
    <property type="evidence" value="ECO:0007669"/>
    <property type="project" value="UniProtKB-SubCell"/>
</dbReference>
<dbReference type="OrthoDB" id="9814256at2"/>
<evidence type="ECO:0000256" key="6">
    <source>
        <dbReference type="ARBA" id="ARBA00022592"/>
    </source>
</evidence>
<dbReference type="NCBIfam" id="TIGR02135">
    <property type="entry name" value="phoU_full"/>
    <property type="match status" value="1"/>
</dbReference>
<comment type="similarity">
    <text evidence="2 7">Belongs to the PhoU family.</text>
</comment>
<feature type="domain" description="PhoU" evidence="8">
    <location>
        <begin position="121"/>
        <end position="206"/>
    </location>
</feature>
<dbReference type="InterPro" id="IPR028366">
    <property type="entry name" value="PhoU"/>
</dbReference>
<dbReference type="SUPFAM" id="SSF109755">
    <property type="entry name" value="PhoU-like"/>
    <property type="match status" value="1"/>
</dbReference>
<evidence type="ECO:0000256" key="4">
    <source>
        <dbReference type="ARBA" id="ARBA00022448"/>
    </source>
</evidence>
<accession>A0A0A5GCG3</accession>
<name>A0A0A5GCG3_9BACI</name>
<evidence type="ECO:0000313" key="10">
    <source>
        <dbReference type="Proteomes" id="UP000030401"/>
    </source>
</evidence>
<evidence type="ECO:0000256" key="3">
    <source>
        <dbReference type="ARBA" id="ARBA00011738"/>
    </source>
</evidence>
<dbReference type="eggNOG" id="COG0704">
    <property type="taxonomic scope" value="Bacteria"/>
</dbReference>
<dbReference type="Proteomes" id="UP000030401">
    <property type="component" value="Unassembled WGS sequence"/>
</dbReference>
<dbReference type="PANTHER" id="PTHR42930:SF3">
    <property type="entry name" value="PHOSPHATE-SPECIFIC TRANSPORT SYSTEM ACCESSORY PROTEIN PHOU"/>
    <property type="match status" value="1"/>
</dbReference>
<proteinExistence type="inferred from homology"/>
<dbReference type="STRING" id="1385512.N784_00635"/>
<dbReference type="PIRSF" id="PIRSF003107">
    <property type="entry name" value="PhoU"/>
    <property type="match status" value="1"/>
</dbReference>
<comment type="function">
    <text evidence="7">Plays a role in the regulation of phosphate uptake.</text>
</comment>
<evidence type="ECO:0000313" key="9">
    <source>
        <dbReference type="EMBL" id="KGX88883.1"/>
    </source>
</evidence>
<evidence type="ECO:0000256" key="2">
    <source>
        <dbReference type="ARBA" id="ARBA00008107"/>
    </source>
</evidence>
<sequence length="219" mass="24913">MVTREQFQDDLNKMTSDIENLANDCVNVFQDSVDALFQNDVEKAQQIIDNDRKFDAEELRINEDAILLIAKQQPVASDLRRIIVAIKISSDLERMADHASNIAKSTLYLGSSNDTEINPIVREMTNKAVEMLNVAITALKSEDISIAKKLAEMDDEVDHLYKQVIESNFETTVNNPQQMHTMMQLAIVARYIERFADHITNIGEQIFYIVKGQTYGLND</sequence>
<feature type="domain" description="PhoU" evidence="8">
    <location>
        <begin position="19"/>
        <end position="105"/>
    </location>
</feature>
<dbReference type="AlphaFoldDB" id="A0A0A5GCG3"/>
<dbReference type="GO" id="GO:0006817">
    <property type="term" value="P:phosphate ion transport"/>
    <property type="evidence" value="ECO:0007669"/>
    <property type="project" value="UniProtKB-KW"/>
</dbReference>
<dbReference type="InterPro" id="IPR038078">
    <property type="entry name" value="PhoU-like_sf"/>
</dbReference>
<dbReference type="EMBL" id="AVPG01000001">
    <property type="protein sequence ID" value="KGX88883.1"/>
    <property type="molecule type" value="Genomic_DNA"/>
</dbReference>
<comment type="subunit">
    <text evidence="3 7">Homodimer.</text>
</comment>
<keyword evidence="6 7" id="KW-0592">Phosphate transport</keyword>
<dbReference type="GO" id="GO:0045936">
    <property type="term" value="P:negative regulation of phosphate metabolic process"/>
    <property type="evidence" value="ECO:0007669"/>
    <property type="project" value="InterPro"/>
</dbReference>
<comment type="subcellular location">
    <subcellularLocation>
        <location evidence="1 7">Cytoplasm</location>
    </subcellularLocation>
</comment>
<dbReference type="GO" id="GO:0030643">
    <property type="term" value="P:intracellular phosphate ion homeostasis"/>
    <property type="evidence" value="ECO:0007669"/>
    <property type="project" value="InterPro"/>
</dbReference>
<gene>
    <name evidence="9" type="ORF">N784_00635</name>
</gene>
<comment type="caution">
    <text evidence="9">The sequence shown here is derived from an EMBL/GenBank/DDBJ whole genome shotgun (WGS) entry which is preliminary data.</text>
</comment>
<reference evidence="9 10" key="1">
    <citation type="submission" date="2013-08" db="EMBL/GenBank/DDBJ databases">
        <authorList>
            <person name="Huang J."/>
            <person name="Wang G."/>
        </authorList>
    </citation>
    <scope>NUCLEOTIDE SEQUENCE [LARGE SCALE GENOMIC DNA]</scope>
    <source>
        <strain evidence="9 10">JSM 072002</strain>
    </source>
</reference>
<evidence type="ECO:0000256" key="7">
    <source>
        <dbReference type="PIRNR" id="PIRNR003107"/>
    </source>
</evidence>
<protein>
    <recommendedName>
        <fullName evidence="7">Phosphate-specific transport system accessory protein PhoU</fullName>
    </recommendedName>
</protein>
<keyword evidence="4 7" id="KW-0813">Transport</keyword>
<keyword evidence="5 7" id="KW-0963">Cytoplasm</keyword>